<dbReference type="GO" id="GO:0016740">
    <property type="term" value="F:transferase activity"/>
    <property type="evidence" value="ECO:0007669"/>
    <property type="project" value="UniProtKB-KW"/>
</dbReference>
<dbReference type="InterPro" id="IPR001173">
    <property type="entry name" value="Glyco_trans_2-like"/>
</dbReference>
<feature type="domain" description="Glycosyltransferase 2-like" evidence="2">
    <location>
        <begin position="478"/>
        <end position="592"/>
    </location>
</feature>
<name>A0A5B8IHC8_9VIRU</name>
<protein>
    <submittedName>
        <fullName evidence="4">Glycosyl transferase family 2</fullName>
    </submittedName>
</protein>
<dbReference type="Pfam" id="PF01755">
    <property type="entry name" value="Glyco_transf_25"/>
    <property type="match status" value="1"/>
</dbReference>
<evidence type="ECO:0000259" key="3">
    <source>
        <dbReference type="Pfam" id="PF01755"/>
    </source>
</evidence>
<proteinExistence type="predicted"/>
<feature type="coiled-coil region" evidence="1">
    <location>
        <begin position="926"/>
        <end position="953"/>
    </location>
</feature>
<sequence>MDIDINFIKNFYDKFNNISIVQINNFVTKNYSHLKKKNFLFNKYQFYEKYINFDINYYYIFNDEIKNLNEFQIINNWHNKEKKNKYINNLDTFYKKYNNYDKKIFISLNQDSIQKYKIIYNDLLIDFYKNKLTDEIYYMKLYDLFKSNGINIKTNILTFLKENPKINLKNIILFNKKELNIDENNISSEDKKNIIFFYFENINKKDIILSIRDFKEKYTTFNIQIFKKFNKQYKNLDEIYCISKYLNENLIGSIYDFLKKYPNYNIQKLNQNLNKEQIIDILVSYNLRNQNNIPIKEKNTKLNLQEINNELITQNKIKISKELNDISKEINDISKESNDNSKEINDISKEINDISKEINDISKESNDNSKEINDISKEINDISKKENINSEMSYLNNISNFDWLFYISSYKDLKHMNKKEAIEHYFTHGINENRYPNLEMLKKKYEKNNKFLDIEKINFKTSNKKENKFNILIRHCYRPKILKKCIDSILKQLYNNIQIYLCYDNKLSEEYLNFLNQYKNIEYFYINIESNNKYKYELYCNELLNKVNDGWVIILDDDDMFLNENSLKFINEKIENENDLILWQYLRSDKVIFPKDINNIKCGDITSCGYTFHSKFKDISKWTSEHGGDYYFFNGLIEKIRFEKKVLSKLIVGNINFNKITGNGEEEKNKFKLISIIIPYYNNKKIFKLVLDRLYDLYENENIELIILDLNSNTKNSLFDVLKYDKFKIKLIKVNKLEGFLNLAIQNIDIKSELIIFQHQDIYHSKNIFDLNLDYKNNCFSLPVFLSPSDKYNDKYFDFLDKENNTSKFIDEINLEEYNFDYNFYISKYKDAQNLSYNEAYKHYLKYSNLRMCNEKNILIESKIINDNNGWVSHYKYNKNNINSLLVMPSKILNDFIILKNDINTNNDFFNLIKQNNNIIHLDNNKVNLDNNKVNLDNNKVNLDNNKVNLDNNINIKLSSSLPLDYFKISFLHNNIFSLNKISFGDIEYFINQLKINTFIINLEYRKDRKKKIISRLDDIKSKKYLFDYKIIKAVHHKEFGAIGCGKSHIECLIKAKKLNLPFCIIMEDDIILKNDLIEKYLDIIFEKYNDFDVFLLSSRGETKKYDDYTSECVKMYAAGMYFIKNSYYDKLIENFNEAVLKMEEYVRKYNNPVIAENAIDVKWHKLQEKDKWLIFNINLGYQEPGYSDIEKKEVDYLSELN</sequence>
<dbReference type="SUPFAM" id="SSF58104">
    <property type="entry name" value="Methyl-accepting chemotaxis protein (MCP) signaling domain"/>
    <property type="match status" value="1"/>
</dbReference>
<evidence type="ECO:0000313" key="4">
    <source>
        <dbReference type="EMBL" id="QDY51652.1"/>
    </source>
</evidence>
<dbReference type="CDD" id="cd00761">
    <property type="entry name" value="Glyco_tranf_GTA_type"/>
    <property type="match status" value="2"/>
</dbReference>
<dbReference type="EMBL" id="MK250085">
    <property type="protein sequence ID" value="QDY51652.1"/>
    <property type="molecule type" value="Genomic_DNA"/>
</dbReference>
<feature type="domain" description="Glycosyl transferase family 25" evidence="3">
    <location>
        <begin position="1040"/>
        <end position="1145"/>
    </location>
</feature>
<dbReference type="Gene3D" id="3.90.550.10">
    <property type="entry name" value="Spore Coat Polysaccharide Biosynthesis Protein SpsA, Chain A"/>
    <property type="match status" value="2"/>
</dbReference>
<keyword evidence="1" id="KW-0175">Coiled coil</keyword>
<dbReference type="InterPro" id="IPR002654">
    <property type="entry name" value="Glyco_trans_25"/>
</dbReference>
<gene>
    <name evidence="4" type="ORF">1_37</name>
</gene>
<accession>A0A5B8IHC8</accession>
<organism evidence="4">
    <name type="scientific">Mimiviridae sp. ChoanoV1</name>
    <dbReference type="NCBI Taxonomy" id="2596887"/>
    <lineage>
        <taxon>Viruses</taxon>
        <taxon>Varidnaviria</taxon>
        <taxon>Bamfordvirae</taxon>
        <taxon>Nucleocytoviricota</taxon>
        <taxon>Megaviricetes</taxon>
        <taxon>Imitervirales</taxon>
        <taxon>Schizomimiviridae</taxon>
    </lineage>
</organism>
<reference evidence="4" key="1">
    <citation type="submission" date="2018-11" db="EMBL/GenBank/DDBJ databases">
        <title>A distinct lineage of giant viruses engineers rhodopsin photosystems in predatory marine eukaryotes.</title>
        <authorList>
            <person name="Needham D.M."/>
            <person name="Yoshizawa S."/>
            <person name="Hosaka T."/>
            <person name="Poirier C."/>
            <person name="Choi C.-J."/>
            <person name="Hehenberger E."/>
            <person name="Irwin N.A.T."/>
            <person name="Wilken S."/>
            <person name="Yung C.-M."/>
            <person name="Bachy C."/>
            <person name="Kurihara R."/>
            <person name="Nakajima Y."/>
            <person name="Kojima K."/>
            <person name="Kimura-Someya T."/>
            <person name="Leonard G."/>
            <person name="Malmstrom R.R."/>
            <person name="Mende D."/>
            <person name="Olson D.K."/>
            <person name="Sudo Y."/>
            <person name="Sudek S."/>
            <person name="Richards T.A."/>
            <person name="DeLong E.F."/>
            <person name="Keeling P.J."/>
            <person name="Santoro A.E."/>
            <person name="Shirouzu M."/>
            <person name="Iwasaki W."/>
            <person name="Worden A.Z."/>
        </authorList>
    </citation>
    <scope>NUCLEOTIDE SEQUENCE</scope>
</reference>
<evidence type="ECO:0000259" key="2">
    <source>
        <dbReference type="Pfam" id="PF00535"/>
    </source>
</evidence>
<dbReference type="SUPFAM" id="SSF53448">
    <property type="entry name" value="Nucleotide-diphospho-sugar transferases"/>
    <property type="match status" value="2"/>
</dbReference>
<evidence type="ECO:0000256" key="1">
    <source>
        <dbReference type="SAM" id="Coils"/>
    </source>
</evidence>
<keyword evidence="4" id="KW-0808">Transferase</keyword>
<dbReference type="InterPro" id="IPR029044">
    <property type="entry name" value="Nucleotide-diphossugar_trans"/>
</dbReference>
<dbReference type="Pfam" id="PF00535">
    <property type="entry name" value="Glycos_transf_2"/>
    <property type="match status" value="1"/>
</dbReference>